<name>A0ABU5T6T2_9MICC</name>
<comment type="caution">
    <text evidence="1">The sequence shown here is derived from an EMBL/GenBank/DDBJ whole genome shotgun (WGS) entry which is preliminary data.</text>
</comment>
<dbReference type="Gene3D" id="2.60.120.260">
    <property type="entry name" value="Galactose-binding domain-like"/>
    <property type="match status" value="1"/>
</dbReference>
<protein>
    <recommendedName>
        <fullName evidence="3">F5/8 type C domain-containing protein</fullName>
    </recommendedName>
</protein>
<dbReference type="InterPro" id="IPR013783">
    <property type="entry name" value="Ig-like_fold"/>
</dbReference>
<accession>A0ABU5T6T2</accession>
<evidence type="ECO:0000313" key="1">
    <source>
        <dbReference type="EMBL" id="MEA5455232.1"/>
    </source>
</evidence>
<evidence type="ECO:0000313" key="2">
    <source>
        <dbReference type="Proteomes" id="UP001304769"/>
    </source>
</evidence>
<dbReference type="InterPro" id="IPR008979">
    <property type="entry name" value="Galactose-bd-like_sf"/>
</dbReference>
<dbReference type="SUPFAM" id="SSF49785">
    <property type="entry name" value="Galactose-binding domain-like"/>
    <property type="match status" value="1"/>
</dbReference>
<dbReference type="RefSeq" id="WP_323279087.1">
    <property type="nucleotide sequence ID" value="NZ_JAYGGQ010000007.1"/>
</dbReference>
<proteinExistence type="predicted"/>
<dbReference type="Proteomes" id="UP001304769">
    <property type="component" value="Unassembled WGS sequence"/>
</dbReference>
<dbReference type="Gene3D" id="2.60.40.10">
    <property type="entry name" value="Immunoglobulins"/>
    <property type="match status" value="1"/>
</dbReference>
<organism evidence="1 2">
    <name type="scientific">Sinomonas terricola</name>
    <dbReference type="NCBI Taxonomy" id="3110330"/>
    <lineage>
        <taxon>Bacteria</taxon>
        <taxon>Bacillati</taxon>
        <taxon>Actinomycetota</taxon>
        <taxon>Actinomycetes</taxon>
        <taxon>Micrococcales</taxon>
        <taxon>Micrococcaceae</taxon>
        <taxon>Sinomonas</taxon>
    </lineage>
</organism>
<sequence length="301" mass="32477">MPDHGRHGLMDYFRNLRHPYHWYRQQLLGIAPPQFAVPGTAARLEVTADVDRIPTDGTGDARLRVVLINADGQRVTDERAVTFTVVDGQGLFPSGPSITLSAETESMLDGEGAIEFRSYRPGVNRILVECVGLPPVEISIEAVGELQAVHAGAWRYAPPAPYLTSPPTGVGRTSLTAFRPVAVSSAAPGHPGSHATTPGSGECWRSGVNDAGEWIVASMEFAYPLRQVEVVFADEPTEPWIVEADTVSNGFQVVHRAEGGSAQPLRHVFEFPGTLARAVRLRFPNRPIGVEAINAFDVLPG</sequence>
<evidence type="ECO:0008006" key="3">
    <source>
        <dbReference type="Google" id="ProtNLM"/>
    </source>
</evidence>
<reference evidence="1 2" key="1">
    <citation type="submission" date="2023-12" db="EMBL/GenBank/DDBJ databases">
        <title>Sinomonas terricola sp. nov, isolated from litchi orchard soil in Guangdong, PR China.</title>
        <authorList>
            <person name="Jiaxin W."/>
            <person name="Yang Z."/>
            <person name="Honghui Z."/>
        </authorList>
    </citation>
    <scope>NUCLEOTIDE SEQUENCE [LARGE SCALE GENOMIC DNA]</scope>
    <source>
        <strain evidence="1 2">JGH33</strain>
    </source>
</reference>
<gene>
    <name evidence="1" type="ORF">SPF06_10910</name>
</gene>
<keyword evidence="2" id="KW-1185">Reference proteome</keyword>
<dbReference type="EMBL" id="JAYGGQ010000007">
    <property type="protein sequence ID" value="MEA5455232.1"/>
    <property type="molecule type" value="Genomic_DNA"/>
</dbReference>